<dbReference type="EMBL" id="SOZD01000001">
    <property type="protein sequence ID" value="TFF27527.1"/>
    <property type="molecule type" value="Genomic_DNA"/>
</dbReference>
<dbReference type="Proteomes" id="UP000298179">
    <property type="component" value="Unassembled WGS sequence"/>
</dbReference>
<reference evidence="1 2" key="1">
    <citation type="submission" date="2019-03" db="EMBL/GenBank/DDBJ databases">
        <title>Jiella endophytica sp. nov., a novel endophytic bacterium isolated from root of Ficus microcarpa Linn. f.</title>
        <authorList>
            <person name="Tuo L."/>
        </authorList>
    </citation>
    <scope>NUCLEOTIDE SEQUENCE [LARGE SCALE GENOMIC DNA]</scope>
    <source>
        <strain evidence="1 2">CBS5Q-3</strain>
    </source>
</reference>
<evidence type="ECO:0000313" key="1">
    <source>
        <dbReference type="EMBL" id="TFF27527.1"/>
    </source>
</evidence>
<organism evidence="1 2">
    <name type="scientific">Jiella endophytica</name>
    <dbReference type="NCBI Taxonomy" id="2558362"/>
    <lineage>
        <taxon>Bacteria</taxon>
        <taxon>Pseudomonadati</taxon>
        <taxon>Pseudomonadota</taxon>
        <taxon>Alphaproteobacteria</taxon>
        <taxon>Hyphomicrobiales</taxon>
        <taxon>Aurantimonadaceae</taxon>
        <taxon>Jiella</taxon>
    </lineage>
</organism>
<sequence>MTDSPLTPPEHEHSAAIDEAARWLAGQQTRPLPIVPALRRRFGLTPVEACQAIREAGLIRARAM</sequence>
<protein>
    <submittedName>
        <fullName evidence="1">Uncharacterized protein</fullName>
    </submittedName>
</protein>
<comment type="caution">
    <text evidence="1">The sequence shown here is derived from an EMBL/GenBank/DDBJ whole genome shotgun (WGS) entry which is preliminary data.</text>
</comment>
<dbReference type="OrthoDB" id="8382332at2"/>
<evidence type="ECO:0000313" key="2">
    <source>
        <dbReference type="Proteomes" id="UP000298179"/>
    </source>
</evidence>
<name>A0A4Y8RUP1_9HYPH</name>
<keyword evidence="2" id="KW-1185">Reference proteome</keyword>
<proteinExistence type="predicted"/>
<accession>A0A4Y8RUP1</accession>
<gene>
    <name evidence="1" type="ORF">E3C22_03455</name>
</gene>
<dbReference type="AlphaFoldDB" id="A0A4Y8RUP1"/>